<dbReference type="Proteomes" id="UP000501945">
    <property type="component" value="Chromosome"/>
</dbReference>
<dbReference type="InterPro" id="IPR021512">
    <property type="entry name" value="DUF3173"/>
</dbReference>
<dbReference type="AlphaFoldDB" id="A0A6H0UGN4"/>
<evidence type="ECO:0000313" key="2">
    <source>
        <dbReference type="Proteomes" id="UP000501945"/>
    </source>
</evidence>
<organism evidence="1 2">
    <name type="scientific">Pseudolactococcus raffinolactis</name>
    <dbReference type="NCBI Taxonomy" id="1366"/>
    <lineage>
        <taxon>Bacteria</taxon>
        <taxon>Bacillati</taxon>
        <taxon>Bacillota</taxon>
        <taxon>Bacilli</taxon>
        <taxon>Lactobacillales</taxon>
        <taxon>Streptococcaceae</taxon>
        <taxon>Pseudolactococcus</taxon>
    </lineage>
</organism>
<reference evidence="1 2" key="1">
    <citation type="submission" date="2019-12" db="EMBL/GenBank/DDBJ databases">
        <title>Whole genome sequences of Lactococcus raffinolactis strains isolated from sewage.</title>
        <authorList>
            <person name="Ybazeta G."/>
            <person name="Ross M."/>
            <person name="Brabant-Kirwan D."/>
            <person name="Saleh M."/>
            <person name="Dillon J.A."/>
            <person name="Splinter K."/>
            <person name="Nokhbeh R."/>
        </authorList>
    </citation>
    <scope>NUCLEOTIDE SEQUENCE [LARGE SCALE GENOMIC DNA]</scope>
    <source>
        <strain evidence="1 2">Lr_19_5</strain>
    </source>
</reference>
<dbReference type="RefSeq" id="WP_216847195.1">
    <property type="nucleotide sequence ID" value="NZ_CP047616.1"/>
</dbReference>
<dbReference type="EMBL" id="CP047616">
    <property type="protein sequence ID" value="QIW54758.1"/>
    <property type="molecule type" value="Genomic_DNA"/>
</dbReference>
<name>A0A6H0UGN4_9LACT</name>
<dbReference type="Pfam" id="PF11372">
    <property type="entry name" value="DUF3173"/>
    <property type="match status" value="2"/>
</dbReference>
<protein>
    <submittedName>
        <fullName evidence="1">DUF3173 domain-containing protein</fullName>
    </submittedName>
</protein>
<evidence type="ECO:0000313" key="1">
    <source>
        <dbReference type="EMBL" id="QIW54758.1"/>
    </source>
</evidence>
<proteinExistence type="predicted"/>
<gene>
    <name evidence="1" type="ORF">GU336_11735</name>
</gene>
<sequence>MIQNPTMTKEDLIALGYGKGESASYIAKGKRLMVDKGYSYYKNPRLARVPVYILEELFGYDIPTPLIKVADVVDNRQRVKNPVLTKHDLLYLGYGNGQVESLMHQAKQIMVEKGFDHYLTKTVSRVPAFAFDKILGFVPPAIPDAQATVKMMRDKRAKSAQAVRLRILATKND</sequence>
<accession>A0A6H0UGN4</accession>